<reference evidence="1" key="1">
    <citation type="submission" date="2020-10" db="EMBL/GenBank/DDBJ databases">
        <authorList>
            <person name="Castelo-Branco R."/>
            <person name="Eusebio N."/>
            <person name="Adriana R."/>
            <person name="Vieira A."/>
            <person name="Brugerolle De Fraissinette N."/>
            <person name="Rezende De Castro R."/>
            <person name="Schneider M.P."/>
            <person name="Vasconcelos V."/>
            <person name="Leao P.N."/>
        </authorList>
    </citation>
    <scope>NUCLEOTIDE SEQUENCE</scope>
    <source>
        <strain evidence="1">LEGE 12446</strain>
    </source>
</reference>
<dbReference type="EMBL" id="JADEXS010000137">
    <property type="protein sequence ID" value="MBE9023186.1"/>
    <property type="molecule type" value="Genomic_DNA"/>
</dbReference>
<name>A0A8J6ZZR8_DESMC</name>
<evidence type="ECO:0000313" key="1">
    <source>
        <dbReference type="EMBL" id="MBE9023186.1"/>
    </source>
</evidence>
<proteinExistence type="predicted"/>
<evidence type="ECO:0000313" key="2">
    <source>
        <dbReference type="Proteomes" id="UP000622533"/>
    </source>
</evidence>
<dbReference type="AlphaFoldDB" id="A0A8J6ZZR8"/>
<dbReference type="Proteomes" id="UP000622533">
    <property type="component" value="Unassembled WGS sequence"/>
</dbReference>
<comment type="caution">
    <text evidence="1">The sequence shown here is derived from an EMBL/GenBank/DDBJ whole genome shotgun (WGS) entry which is preliminary data.</text>
</comment>
<organism evidence="1 2">
    <name type="scientific">Desmonostoc muscorum LEGE 12446</name>
    <dbReference type="NCBI Taxonomy" id="1828758"/>
    <lineage>
        <taxon>Bacteria</taxon>
        <taxon>Bacillati</taxon>
        <taxon>Cyanobacteriota</taxon>
        <taxon>Cyanophyceae</taxon>
        <taxon>Nostocales</taxon>
        <taxon>Nostocaceae</taxon>
        <taxon>Desmonostoc</taxon>
    </lineage>
</organism>
<gene>
    <name evidence="1" type="ORF">IQ276_12320</name>
</gene>
<keyword evidence="2" id="KW-1185">Reference proteome</keyword>
<sequence>MRREALIVGINQYPFLKDTPTSKAKHLTTPATDAEAIALTTIKPSVFSTVYLSVSPTKLT</sequence>
<dbReference type="RefSeq" id="WP_193916675.1">
    <property type="nucleotide sequence ID" value="NZ_JADEXS020000001.1"/>
</dbReference>
<protein>
    <submittedName>
        <fullName evidence="1">Uncharacterized protein</fullName>
    </submittedName>
</protein>
<accession>A0A8J6ZZR8</accession>